<dbReference type="AlphaFoldDB" id="A0A8J3I2J9"/>
<gene>
    <name evidence="1" type="ORF">KSX_57640</name>
</gene>
<proteinExistence type="predicted"/>
<organism evidence="1 2">
    <name type="scientific">Ktedonospora formicarum</name>
    <dbReference type="NCBI Taxonomy" id="2778364"/>
    <lineage>
        <taxon>Bacteria</taxon>
        <taxon>Bacillati</taxon>
        <taxon>Chloroflexota</taxon>
        <taxon>Ktedonobacteria</taxon>
        <taxon>Ktedonobacterales</taxon>
        <taxon>Ktedonobacteraceae</taxon>
        <taxon>Ktedonospora</taxon>
    </lineage>
</organism>
<evidence type="ECO:0000313" key="1">
    <source>
        <dbReference type="EMBL" id="GHO47601.1"/>
    </source>
</evidence>
<evidence type="ECO:0000313" key="2">
    <source>
        <dbReference type="Proteomes" id="UP000612362"/>
    </source>
</evidence>
<keyword evidence="2" id="KW-1185">Reference proteome</keyword>
<dbReference type="EMBL" id="BNJF01000003">
    <property type="protein sequence ID" value="GHO47601.1"/>
    <property type="molecule type" value="Genomic_DNA"/>
</dbReference>
<comment type="caution">
    <text evidence="1">The sequence shown here is derived from an EMBL/GenBank/DDBJ whole genome shotgun (WGS) entry which is preliminary data.</text>
</comment>
<name>A0A8J3I2J9_9CHLR</name>
<sequence length="73" mass="7722">MSEIEVAPCPKCEENRTTVEVLHGGLYFNQPKKNAGGVLGLGGENTSSIQALVCSNCGYAELDAVEPDKLIPD</sequence>
<dbReference type="Proteomes" id="UP000612362">
    <property type="component" value="Unassembled WGS sequence"/>
</dbReference>
<reference evidence="1" key="1">
    <citation type="submission" date="2020-10" db="EMBL/GenBank/DDBJ databases">
        <title>Taxonomic study of unclassified bacteria belonging to the class Ktedonobacteria.</title>
        <authorList>
            <person name="Yabe S."/>
            <person name="Wang C.M."/>
            <person name="Zheng Y."/>
            <person name="Sakai Y."/>
            <person name="Cavaletti L."/>
            <person name="Monciardini P."/>
            <person name="Donadio S."/>
        </authorList>
    </citation>
    <scope>NUCLEOTIDE SEQUENCE</scope>
    <source>
        <strain evidence="1">SOSP1-1</strain>
    </source>
</reference>
<accession>A0A8J3I2J9</accession>
<protein>
    <submittedName>
        <fullName evidence="1">Uncharacterized protein</fullName>
    </submittedName>
</protein>
<dbReference type="RefSeq" id="WP_220196858.1">
    <property type="nucleotide sequence ID" value="NZ_BNJF01000003.1"/>
</dbReference>